<protein>
    <recommendedName>
        <fullName evidence="3">SGNH hydrolase-type esterase domain-containing protein</fullName>
    </recommendedName>
</protein>
<evidence type="ECO:0008006" key="3">
    <source>
        <dbReference type="Google" id="ProtNLM"/>
    </source>
</evidence>
<sequence length="263" mass="29376">MLKSFFRHLAQRNPDVPKPRILLFGDSHTYAIQRAIERRNAKGIVSPLEAHRLLKTKNNLVMGDTSFEDFLTLTGALRESDVVVSMIGGNQHAVFSTIQHPQRFTFMLPGDVSAEPGAELIPYRALAQHFNSGIRGRDGQSLAALREATRARVVHLQPPPPKRDNDHILKHHESKFAQDNIADLGVSAPELRMAFWRLQSRLLEELCVELNIEVLPPPPAALDRHGYLAPEFYASDATHANPSYGELVLQQIETSFGPAEATR</sequence>
<accession>A0A7X1F701</accession>
<organism evidence="1 2">
    <name type="scientific">Novosphingobium aerophilum</name>
    <dbReference type="NCBI Taxonomy" id="2839843"/>
    <lineage>
        <taxon>Bacteria</taxon>
        <taxon>Pseudomonadati</taxon>
        <taxon>Pseudomonadota</taxon>
        <taxon>Alphaproteobacteria</taxon>
        <taxon>Sphingomonadales</taxon>
        <taxon>Sphingomonadaceae</taxon>
        <taxon>Novosphingobium</taxon>
    </lineage>
</organism>
<reference evidence="1 2" key="1">
    <citation type="submission" date="2020-08" db="EMBL/GenBank/DDBJ databases">
        <title>The genome sequence of Novosphingobium flavum 4Y4.</title>
        <authorList>
            <person name="Liu Y."/>
        </authorList>
    </citation>
    <scope>NUCLEOTIDE SEQUENCE [LARGE SCALE GENOMIC DNA]</scope>
    <source>
        <strain evidence="1 2">4Y4</strain>
    </source>
</reference>
<keyword evidence="2" id="KW-1185">Reference proteome</keyword>
<dbReference type="AlphaFoldDB" id="A0A7X1F701"/>
<gene>
    <name evidence="1" type="ORF">H7F49_07470</name>
</gene>
<proteinExistence type="predicted"/>
<name>A0A7X1F701_9SPHN</name>
<dbReference type="InterPro" id="IPR036514">
    <property type="entry name" value="SGNH_hydro_sf"/>
</dbReference>
<comment type="caution">
    <text evidence="1">The sequence shown here is derived from an EMBL/GenBank/DDBJ whole genome shotgun (WGS) entry which is preliminary data.</text>
</comment>
<dbReference type="GO" id="GO:0016788">
    <property type="term" value="F:hydrolase activity, acting on ester bonds"/>
    <property type="evidence" value="ECO:0007669"/>
    <property type="project" value="UniProtKB-ARBA"/>
</dbReference>
<evidence type="ECO:0000313" key="1">
    <source>
        <dbReference type="EMBL" id="MBC2651538.1"/>
    </source>
</evidence>
<dbReference type="SUPFAM" id="SSF52266">
    <property type="entry name" value="SGNH hydrolase"/>
    <property type="match status" value="1"/>
</dbReference>
<dbReference type="Gene3D" id="3.40.50.1110">
    <property type="entry name" value="SGNH hydrolase"/>
    <property type="match status" value="1"/>
</dbReference>
<dbReference type="EMBL" id="JACLAU010000007">
    <property type="protein sequence ID" value="MBC2651538.1"/>
    <property type="molecule type" value="Genomic_DNA"/>
</dbReference>
<evidence type="ECO:0000313" key="2">
    <source>
        <dbReference type="Proteomes" id="UP000520156"/>
    </source>
</evidence>
<dbReference type="Proteomes" id="UP000520156">
    <property type="component" value="Unassembled WGS sequence"/>
</dbReference>
<dbReference type="RefSeq" id="WP_185682942.1">
    <property type="nucleotide sequence ID" value="NZ_JACLAU010000007.1"/>
</dbReference>